<feature type="region of interest" description="Disordered" evidence="1">
    <location>
        <begin position="1"/>
        <end position="22"/>
    </location>
</feature>
<dbReference type="Pfam" id="PF00248">
    <property type="entry name" value="Aldo_ket_red"/>
    <property type="match status" value="1"/>
</dbReference>
<reference evidence="3" key="1">
    <citation type="submission" date="2023-03" db="EMBL/GenBank/DDBJ databases">
        <title>Massive genome expansion in bonnet fungi (Mycena s.s.) driven by repeated elements and novel gene families across ecological guilds.</title>
        <authorList>
            <consortium name="Lawrence Berkeley National Laboratory"/>
            <person name="Harder C.B."/>
            <person name="Miyauchi S."/>
            <person name="Viragh M."/>
            <person name="Kuo A."/>
            <person name="Thoen E."/>
            <person name="Andreopoulos B."/>
            <person name="Lu D."/>
            <person name="Skrede I."/>
            <person name="Drula E."/>
            <person name="Henrissat B."/>
            <person name="Morin E."/>
            <person name="Kohler A."/>
            <person name="Barry K."/>
            <person name="LaButti K."/>
            <person name="Morin E."/>
            <person name="Salamov A."/>
            <person name="Lipzen A."/>
            <person name="Mereny Z."/>
            <person name="Hegedus B."/>
            <person name="Baldrian P."/>
            <person name="Stursova M."/>
            <person name="Weitz H."/>
            <person name="Taylor A."/>
            <person name="Grigoriev I.V."/>
            <person name="Nagy L.G."/>
            <person name="Martin F."/>
            <person name="Kauserud H."/>
        </authorList>
    </citation>
    <scope>NUCLEOTIDE SEQUENCE</scope>
    <source>
        <strain evidence="3">CBHHK002</strain>
    </source>
</reference>
<dbReference type="EMBL" id="JARIHO010000001">
    <property type="protein sequence ID" value="KAJ7367933.1"/>
    <property type="molecule type" value="Genomic_DNA"/>
</dbReference>
<evidence type="ECO:0000256" key="1">
    <source>
        <dbReference type="SAM" id="MobiDB-lite"/>
    </source>
</evidence>
<name>A0AAD7ATR9_9AGAR</name>
<evidence type="ECO:0000259" key="2">
    <source>
        <dbReference type="Pfam" id="PF00248"/>
    </source>
</evidence>
<dbReference type="PANTHER" id="PTHR42686:SF1">
    <property type="entry name" value="GH17980P-RELATED"/>
    <property type="match status" value="1"/>
</dbReference>
<dbReference type="GO" id="GO:0005829">
    <property type="term" value="C:cytosol"/>
    <property type="evidence" value="ECO:0007669"/>
    <property type="project" value="TreeGrafter"/>
</dbReference>
<protein>
    <submittedName>
        <fullName evidence="3">Aldo/keto reductase</fullName>
    </submittedName>
</protein>
<dbReference type="GO" id="GO:0045290">
    <property type="term" value="F:D-arabinose 1-dehydrogenase [NAD(P)+] activity"/>
    <property type="evidence" value="ECO:0007669"/>
    <property type="project" value="TreeGrafter"/>
</dbReference>
<dbReference type="Gene3D" id="3.20.20.100">
    <property type="entry name" value="NADP-dependent oxidoreductase domain"/>
    <property type="match status" value="1"/>
</dbReference>
<dbReference type="SUPFAM" id="SSF51430">
    <property type="entry name" value="NAD(P)-linked oxidoreductase"/>
    <property type="match status" value="1"/>
</dbReference>
<dbReference type="AlphaFoldDB" id="A0AAD7ATR9"/>
<dbReference type="PANTHER" id="PTHR42686">
    <property type="entry name" value="GH17980P-RELATED"/>
    <property type="match status" value="1"/>
</dbReference>
<keyword evidence="4" id="KW-1185">Reference proteome</keyword>
<evidence type="ECO:0000313" key="3">
    <source>
        <dbReference type="EMBL" id="KAJ7367933.1"/>
    </source>
</evidence>
<organism evidence="3 4">
    <name type="scientific">Mycena albidolilacea</name>
    <dbReference type="NCBI Taxonomy" id="1033008"/>
    <lineage>
        <taxon>Eukaryota</taxon>
        <taxon>Fungi</taxon>
        <taxon>Dikarya</taxon>
        <taxon>Basidiomycota</taxon>
        <taxon>Agaricomycotina</taxon>
        <taxon>Agaricomycetes</taxon>
        <taxon>Agaricomycetidae</taxon>
        <taxon>Agaricales</taxon>
        <taxon>Marasmiineae</taxon>
        <taxon>Mycenaceae</taxon>
        <taxon>Mycena</taxon>
    </lineage>
</organism>
<proteinExistence type="predicted"/>
<dbReference type="GO" id="GO:0070485">
    <property type="term" value="P:dehydro-D-arabinono-1,4-lactone biosynthetic process"/>
    <property type="evidence" value="ECO:0007669"/>
    <property type="project" value="TreeGrafter"/>
</dbReference>
<comment type="caution">
    <text evidence="3">The sequence shown here is derived from an EMBL/GenBank/DDBJ whole genome shotgun (WGS) entry which is preliminary data.</text>
</comment>
<dbReference type="InterPro" id="IPR036812">
    <property type="entry name" value="NAD(P)_OxRdtase_dom_sf"/>
</dbReference>
<feature type="domain" description="NADP-dependent oxidoreductase" evidence="2">
    <location>
        <begin position="32"/>
        <end position="366"/>
    </location>
</feature>
<sequence length="394" mass="43438">MSSTDLPSELPNELPTPGPLVPRLDGPLSLPRIVFGGGALSHQYNSEELLSGDTPLRTVQLALRYGITAFDTSAYYGPSEILLGNALGALRDEFPRSSYQLMTKCGRYGMADFDYTPARIRESVNRSLERLHTDYLDVVHLHDIEFVSTEVTPRRTGNHTSALGEDKAAYGLIEGEEGKVRGEGDQRILDAFGELRKMQDEGLIKHIGITGESVCHLLALLMQVEGYPLYTLLRIALLILHNPPFKPVDVILSYSNLNLQNGTFLDFMPQLLERAQVRQLLAASPFSMGLLTDVGPPAWHPASPELRSATIQAAAESKARGRSLADLATGYCIRHTGGAIPLVVGLSQPKEVHECVRVWREIESEDNALRIEQEEAARTVFREAGVLDWAWTSP</sequence>
<dbReference type="InterPro" id="IPR020471">
    <property type="entry name" value="AKR"/>
</dbReference>
<dbReference type="Proteomes" id="UP001218218">
    <property type="component" value="Unassembled WGS sequence"/>
</dbReference>
<dbReference type="InterPro" id="IPR023210">
    <property type="entry name" value="NADP_OxRdtase_dom"/>
</dbReference>
<accession>A0AAD7ATR9</accession>
<gene>
    <name evidence="3" type="ORF">DFH08DRAFT_829814</name>
</gene>
<evidence type="ECO:0000313" key="4">
    <source>
        <dbReference type="Proteomes" id="UP001218218"/>
    </source>
</evidence>